<protein>
    <submittedName>
        <fullName evidence="4">M23 family metallopeptidase</fullName>
    </submittedName>
</protein>
<dbReference type="CDD" id="cd12797">
    <property type="entry name" value="M23_peptidase"/>
    <property type="match status" value="1"/>
</dbReference>
<dbReference type="Proteomes" id="UP000779508">
    <property type="component" value="Unassembled WGS sequence"/>
</dbReference>
<keyword evidence="2" id="KW-0472">Membrane</keyword>
<dbReference type="InterPro" id="IPR016047">
    <property type="entry name" value="M23ase_b-sheet_dom"/>
</dbReference>
<name>A0ABS6G5F9_9FIRM</name>
<dbReference type="PANTHER" id="PTHR21666">
    <property type="entry name" value="PEPTIDASE-RELATED"/>
    <property type="match status" value="1"/>
</dbReference>
<dbReference type="PANTHER" id="PTHR21666:SF270">
    <property type="entry name" value="MUREIN HYDROLASE ACTIVATOR ENVC"/>
    <property type="match status" value="1"/>
</dbReference>
<feature type="compositionally biased region" description="Basic and acidic residues" evidence="1">
    <location>
        <begin position="112"/>
        <end position="135"/>
    </location>
</feature>
<feature type="transmembrane region" description="Helical" evidence="2">
    <location>
        <begin position="27"/>
        <end position="46"/>
    </location>
</feature>
<keyword evidence="2" id="KW-0812">Transmembrane</keyword>
<reference evidence="4 5" key="1">
    <citation type="submission" date="2021-06" db="EMBL/GenBank/DDBJ databases">
        <authorList>
            <person name="Sun Q."/>
            <person name="Li D."/>
        </authorList>
    </citation>
    <scope>NUCLEOTIDE SEQUENCE [LARGE SCALE GENOMIC DNA]</scope>
    <source>
        <strain evidence="4 5">MSJ-5</strain>
    </source>
</reference>
<comment type="caution">
    <text evidence="4">The sequence shown here is derived from an EMBL/GenBank/DDBJ whole genome shotgun (WGS) entry which is preliminary data.</text>
</comment>
<evidence type="ECO:0000313" key="4">
    <source>
        <dbReference type="EMBL" id="MBU5676606.1"/>
    </source>
</evidence>
<accession>A0ABS6G5F9</accession>
<dbReference type="Pfam" id="PF01551">
    <property type="entry name" value="Peptidase_M23"/>
    <property type="match status" value="1"/>
</dbReference>
<evidence type="ECO:0000259" key="3">
    <source>
        <dbReference type="Pfam" id="PF01551"/>
    </source>
</evidence>
<feature type="compositionally biased region" description="Low complexity" evidence="1">
    <location>
        <begin position="136"/>
        <end position="147"/>
    </location>
</feature>
<dbReference type="InterPro" id="IPR050570">
    <property type="entry name" value="Cell_wall_metabolism_enzyme"/>
</dbReference>
<feature type="domain" description="M23ase beta-sheet core" evidence="3">
    <location>
        <begin position="179"/>
        <end position="277"/>
    </location>
</feature>
<dbReference type="RefSeq" id="WP_216416553.1">
    <property type="nucleotide sequence ID" value="NZ_JAHLQK010000003.1"/>
</dbReference>
<gene>
    <name evidence="4" type="ORF">KQI88_09265</name>
</gene>
<dbReference type="EMBL" id="JAHLQK010000003">
    <property type="protein sequence ID" value="MBU5676606.1"/>
    <property type="molecule type" value="Genomic_DNA"/>
</dbReference>
<proteinExistence type="predicted"/>
<keyword evidence="5" id="KW-1185">Reference proteome</keyword>
<evidence type="ECO:0000256" key="2">
    <source>
        <dbReference type="SAM" id="Phobius"/>
    </source>
</evidence>
<evidence type="ECO:0000313" key="5">
    <source>
        <dbReference type="Proteomes" id="UP000779508"/>
    </source>
</evidence>
<feature type="region of interest" description="Disordered" evidence="1">
    <location>
        <begin position="79"/>
        <end position="147"/>
    </location>
</feature>
<evidence type="ECO:0000256" key="1">
    <source>
        <dbReference type="SAM" id="MobiDB-lite"/>
    </source>
</evidence>
<keyword evidence="2" id="KW-1133">Transmembrane helix</keyword>
<sequence>MSLENNNNNDRNKKEKKSLYQIMDKQGFYIILILCVAIIAATAIWVNNQKEDYFIGEGPTNPFEEDMQPEVTLVEDNEAVEETDDAQETGKIGQGKPVEEDEKSSDTPKNQVKQDGKDNKEDIQKDSDKEEKLEETAVPEASEEASASVSMIVPVVGKLTLPFADDHLVYHKTLDQWSTHKGIDIQATEGSPVKAALDGEIVEVINDTIMGITITIKHNDDMLTRYSNLSTDAMVKVGDQVEKGQTISGVGKTASNKTLEGPVLHFQVLKDDKFIDPQIYLGKLNK</sequence>
<organism evidence="4 5">
    <name type="scientific">Alkaliphilus flagellatus</name>
    <dbReference type="NCBI Taxonomy" id="2841507"/>
    <lineage>
        <taxon>Bacteria</taxon>
        <taxon>Bacillati</taxon>
        <taxon>Bacillota</taxon>
        <taxon>Clostridia</taxon>
        <taxon>Peptostreptococcales</taxon>
        <taxon>Natronincolaceae</taxon>
        <taxon>Alkaliphilus</taxon>
    </lineage>
</organism>